<proteinExistence type="predicted"/>
<gene>
    <name evidence="3" type="ORF">HK100_004393</name>
</gene>
<dbReference type="InterPro" id="IPR019446">
    <property type="entry name" value="BMT5-like"/>
</dbReference>
<dbReference type="GO" id="GO:0070042">
    <property type="term" value="F:rRNA (uridine-N3-)-methyltransferase activity"/>
    <property type="evidence" value="ECO:0007669"/>
    <property type="project" value="InterPro"/>
</dbReference>
<comment type="caution">
    <text evidence="3">The sequence shown here is derived from an EMBL/GenBank/DDBJ whole genome shotgun (WGS) entry which is preliminary data.</text>
</comment>
<keyword evidence="4" id="KW-1185">Reference proteome</keyword>
<name>A0AAD5SVR6_9FUNG</name>
<feature type="compositionally biased region" description="Polar residues" evidence="1">
    <location>
        <begin position="213"/>
        <end position="222"/>
    </location>
</feature>
<dbReference type="Proteomes" id="UP001211907">
    <property type="component" value="Unassembled WGS sequence"/>
</dbReference>
<feature type="domain" description="25S rRNA (uridine-N(3))-methyltransferase BMT5-like" evidence="2">
    <location>
        <begin position="4"/>
        <end position="167"/>
    </location>
</feature>
<reference evidence="3" key="1">
    <citation type="submission" date="2020-05" db="EMBL/GenBank/DDBJ databases">
        <title>Phylogenomic resolution of chytrid fungi.</title>
        <authorList>
            <person name="Stajich J.E."/>
            <person name="Amses K."/>
            <person name="Simmons R."/>
            <person name="Seto K."/>
            <person name="Myers J."/>
            <person name="Bonds A."/>
            <person name="Quandt C.A."/>
            <person name="Barry K."/>
            <person name="Liu P."/>
            <person name="Grigoriev I."/>
            <person name="Longcore J.E."/>
            <person name="James T.Y."/>
        </authorList>
    </citation>
    <scope>NUCLEOTIDE SEQUENCE</scope>
    <source>
        <strain evidence="3">JEL0513</strain>
    </source>
</reference>
<dbReference type="PANTHER" id="PTHR11538">
    <property type="entry name" value="PHENYLALANYL-TRNA SYNTHETASE"/>
    <property type="match status" value="1"/>
</dbReference>
<accession>A0AAD5SVR6</accession>
<evidence type="ECO:0000259" key="2">
    <source>
        <dbReference type="Pfam" id="PF10354"/>
    </source>
</evidence>
<evidence type="ECO:0000256" key="1">
    <source>
        <dbReference type="SAM" id="MobiDB-lite"/>
    </source>
</evidence>
<feature type="region of interest" description="Disordered" evidence="1">
    <location>
        <begin position="212"/>
        <end position="251"/>
    </location>
</feature>
<dbReference type="GO" id="GO:0005737">
    <property type="term" value="C:cytoplasm"/>
    <property type="evidence" value="ECO:0007669"/>
    <property type="project" value="TreeGrafter"/>
</dbReference>
<dbReference type="SUPFAM" id="SSF53335">
    <property type="entry name" value="S-adenosyl-L-methionine-dependent methyltransferases"/>
    <property type="match status" value="1"/>
</dbReference>
<dbReference type="Pfam" id="PF10354">
    <property type="entry name" value="BMT5-like"/>
    <property type="match status" value="1"/>
</dbReference>
<dbReference type="AlphaFoldDB" id="A0AAD5SVR6"/>
<dbReference type="GO" id="GO:0070475">
    <property type="term" value="P:rRNA base methylation"/>
    <property type="evidence" value="ECO:0007669"/>
    <property type="project" value="InterPro"/>
</dbReference>
<protein>
    <recommendedName>
        <fullName evidence="2">25S rRNA (uridine-N(3))-methyltransferase BMT5-like domain-containing protein</fullName>
    </recommendedName>
</protein>
<feature type="compositionally biased region" description="Acidic residues" evidence="1">
    <location>
        <begin position="230"/>
        <end position="240"/>
    </location>
</feature>
<dbReference type="PANTHER" id="PTHR11538:SF26">
    <property type="entry name" value="FERREDOXIN-FOLD ANTICODON-BINDING DOMAIN-CONTAINING PROTEIN 1"/>
    <property type="match status" value="1"/>
</dbReference>
<dbReference type="InterPro" id="IPR029063">
    <property type="entry name" value="SAM-dependent_MTases_sf"/>
</dbReference>
<dbReference type="EMBL" id="JADGJH010002174">
    <property type="protein sequence ID" value="KAJ3102279.1"/>
    <property type="molecule type" value="Genomic_DNA"/>
</dbReference>
<organism evidence="3 4">
    <name type="scientific">Physocladia obscura</name>
    <dbReference type="NCBI Taxonomy" id="109957"/>
    <lineage>
        <taxon>Eukaryota</taxon>
        <taxon>Fungi</taxon>
        <taxon>Fungi incertae sedis</taxon>
        <taxon>Chytridiomycota</taxon>
        <taxon>Chytridiomycota incertae sedis</taxon>
        <taxon>Chytridiomycetes</taxon>
        <taxon>Chytridiales</taxon>
        <taxon>Chytriomycetaceae</taxon>
        <taxon>Physocladia</taxon>
    </lineage>
</organism>
<evidence type="ECO:0000313" key="3">
    <source>
        <dbReference type="EMBL" id="KAJ3102279.1"/>
    </source>
</evidence>
<sequence length="251" mass="28065">MKSEGNFSFAQSLLTNYYLESPENITATSYDSADIVHAKYPDAHTILENLTESGCAVLHSVDGTNLPKVKALKGKRFDFIVFNFPHIGQGIKDQERNIQANQAMLAQFFQSAISFLNPSGEIHVSLKDSYPYTAWNIKLLASRAEMSLRQRVPFLPEIMYPGYVHRRTIGFDDVLSSDANADLKRGPGIVDDHVVNCFTFCFWRTEMARKQATGKNKNGSNSTKRKNFDSNDDSSGDNDDSDKNSGNDSDQ</sequence>
<evidence type="ECO:0000313" key="4">
    <source>
        <dbReference type="Proteomes" id="UP001211907"/>
    </source>
</evidence>